<reference evidence="1" key="1">
    <citation type="submission" date="2017-12" db="EMBL/GenBank/DDBJ databases">
        <title>Insights into the successfully spreading KPC-encoding IncII plasmids.</title>
        <authorList>
            <person name="Brandt C."/>
            <person name="Pletz M.W."/>
            <person name="Makarewicz O."/>
        </authorList>
    </citation>
    <scope>NUCLEOTIDE SEQUENCE</scope>
    <source>
        <strain evidence="1">UR15381</strain>
        <plasmid evidence="1">pUJ-1KPC</plasmid>
    </source>
</reference>
<protein>
    <recommendedName>
        <fullName evidence="2">Resolvase</fullName>
    </recommendedName>
</protein>
<keyword evidence="1" id="KW-0614">Plasmid</keyword>
<evidence type="ECO:0008006" key="2">
    <source>
        <dbReference type="Google" id="ProtNLM"/>
    </source>
</evidence>
<accession>A0A2P1BNE5</accession>
<evidence type="ECO:0000313" key="1">
    <source>
        <dbReference type="EMBL" id="AVI43246.1"/>
    </source>
</evidence>
<name>A0A2P1BNE5_KLEPN</name>
<proteinExistence type="predicted"/>
<organism evidence="1">
    <name type="scientific">Klebsiella pneumoniae</name>
    <dbReference type="NCBI Taxonomy" id="573"/>
    <lineage>
        <taxon>Bacteria</taxon>
        <taxon>Pseudomonadati</taxon>
        <taxon>Pseudomonadota</taxon>
        <taxon>Gammaproteobacteria</taxon>
        <taxon>Enterobacterales</taxon>
        <taxon>Enterobacteriaceae</taxon>
        <taxon>Klebsiella/Raoultella group</taxon>
        <taxon>Klebsiella</taxon>
        <taxon>Klebsiella pneumoniae complex</taxon>
    </lineage>
</organism>
<dbReference type="AlphaFoldDB" id="A0A2P1BNE5"/>
<sequence length="87" mass="9772">MILIEQVDRLTRLDDAGWETLRKQITDKQLAIVSLDLPTSHLALSSTVSDDFAKHAEGRKWNAAGYAGRYCPKRLRRSSTSSVRGNQ</sequence>
<geneLocation type="plasmid" evidence="1">
    <name>pUJ-1KPC</name>
</geneLocation>
<dbReference type="EMBL" id="MG700548">
    <property type="protein sequence ID" value="AVI43246.1"/>
    <property type="molecule type" value="Genomic_DNA"/>
</dbReference>